<comment type="subcellular location">
    <subcellularLocation>
        <location evidence="1">Cell outer membrane</location>
    </subcellularLocation>
</comment>
<evidence type="ECO:0000256" key="1">
    <source>
        <dbReference type="ARBA" id="ARBA00004442"/>
    </source>
</evidence>
<evidence type="ECO:0000313" key="4">
    <source>
        <dbReference type="EMBL" id="SUZ53261.1"/>
    </source>
</evidence>
<name>A0A381NFD8_9ZZZZ</name>
<dbReference type="EMBL" id="UINC01000321">
    <property type="protein sequence ID" value="SUZ53261.1"/>
    <property type="molecule type" value="Genomic_DNA"/>
</dbReference>
<evidence type="ECO:0000256" key="2">
    <source>
        <dbReference type="ARBA" id="ARBA00023136"/>
    </source>
</evidence>
<dbReference type="GO" id="GO:0009279">
    <property type="term" value="C:cell outer membrane"/>
    <property type="evidence" value="ECO:0007669"/>
    <property type="project" value="UniProtKB-SubCell"/>
</dbReference>
<dbReference type="Gene3D" id="2.40.170.20">
    <property type="entry name" value="TonB-dependent receptor, beta-barrel domain"/>
    <property type="match status" value="1"/>
</dbReference>
<evidence type="ECO:0000256" key="3">
    <source>
        <dbReference type="ARBA" id="ARBA00023237"/>
    </source>
</evidence>
<proteinExistence type="predicted"/>
<sequence>MNNAISQISIGLVAGIGLQMAKAQDFVPIESDSFAGIRIASTSEINNKTPLISIARNLEAKDFQGAVVEDVLNFNLGVNFAPFQGLNLNLRADAWQQQIKDIPAGNIGSDWSVNLPQLYIEDSVINEFNLDNPLIGSDLKSTGFDLGASYVWETNRFGQFTLSTKTTYVQEFENNGSLLDLVDSDIRGMGERVVSPELQSSLMLSWQFGNHTARAITNYFDSFKDISELDLEEINAFVDNITTVDLQYGYSVKTGSNDRAIISFGIRNIFNEKTSQILNSTTRILDQNGRVAYGSIKYQF</sequence>
<dbReference type="InterPro" id="IPR036942">
    <property type="entry name" value="Beta-barrel_TonB_sf"/>
</dbReference>
<dbReference type="PANTHER" id="PTHR47234">
    <property type="match status" value="1"/>
</dbReference>
<dbReference type="SUPFAM" id="SSF56935">
    <property type="entry name" value="Porins"/>
    <property type="match status" value="1"/>
</dbReference>
<reference evidence="4" key="1">
    <citation type="submission" date="2018-05" db="EMBL/GenBank/DDBJ databases">
        <authorList>
            <person name="Lanie J.A."/>
            <person name="Ng W.-L."/>
            <person name="Kazmierczak K.M."/>
            <person name="Andrzejewski T.M."/>
            <person name="Davidsen T.M."/>
            <person name="Wayne K.J."/>
            <person name="Tettelin H."/>
            <person name="Glass J.I."/>
            <person name="Rusch D."/>
            <person name="Podicherti R."/>
            <person name="Tsui H.-C.T."/>
            <person name="Winkler M.E."/>
        </authorList>
    </citation>
    <scope>NUCLEOTIDE SEQUENCE</scope>
</reference>
<protein>
    <submittedName>
        <fullName evidence="4">Uncharacterized protein</fullName>
    </submittedName>
</protein>
<accession>A0A381NFD8</accession>
<keyword evidence="2" id="KW-0472">Membrane</keyword>
<dbReference type="AlphaFoldDB" id="A0A381NFD8"/>
<keyword evidence="3" id="KW-0998">Cell outer membrane</keyword>
<gene>
    <name evidence="4" type="ORF">METZ01_LOCUS6115</name>
</gene>
<dbReference type="PANTHER" id="PTHR47234:SF1">
    <property type="entry name" value="TONB-DEPENDENT RECEPTOR"/>
    <property type="match status" value="1"/>
</dbReference>
<organism evidence="4">
    <name type="scientific">marine metagenome</name>
    <dbReference type="NCBI Taxonomy" id="408172"/>
    <lineage>
        <taxon>unclassified sequences</taxon>
        <taxon>metagenomes</taxon>
        <taxon>ecological metagenomes</taxon>
    </lineage>
</organism>